<dbReference type="EMBL" id="RCML01000502">
    <property type="protein sequence ID" value="KAG2975189.1"/>
    <property type="molecule type" value="Genomic_DNA"/>
</dbReference>
<feature type="region of interest" description="Disordered" evidence="1">
    <location>
        <begin position="1"/>
        <end position="36"/>
    </location>
</feature>
<comment type="caution">
    <text evidence="7">The sequence shown here is derived from an EMBL/GenBank/DDBJ whole genome shotgun (WGS) entry which is preliminary data.</text>
</comment>
<dbReference type="VEuPathDB" id="FungiDB:PC110_g13323"/>
<dbReference type="EMBL" id="RCMI01000481">
    <property type="protein sequence ID" value="KAG2908872.1"/>
    <property type="molecule type" value="Genomic_DNA"/>
</dbReference>
<proteinExistence type="predicted"/>
<dbReference type="Proteomes" id="UP000736787">
    <property type="component" value="Unassembled WGS sequence"/>
</dbReference>
<feature type="compositionally biased region" description="Polar residues" evidence="1">
    <location>
        <begin position="17"/>
        <end position="36"/>
    </location>
</feature>
<dbReference type="Proteomes" id="UP000760860">
    <property type="component" value="Unassembled WGS sequence"/>
</dbReference>
<organism evidence="7 8">
    <name type="scientific">Phytophthora cactorum</name>
    <dbReference type="NCBI Taxonomy" id="29920"/>
    <lineage>
        <taxon>Eukaryota</taxon>
        <taxon>Sar</taxon>
        <taxon>Stramenopiles</taxon>
        <taxon>Oomycota</taxon>
        <taxon>Peronosporomycetes</taxon>
        <taxon>Peronosporales</taxon>
        <taxon>Peronosporaceae</taxon>
        <taxon>Phytophthora</taxon>
    </lineage>
</organism>
<evidence type="ECO:0000313" key="4">
    <source>
        <dbReference type="EMBL" id="KAG2908872.1"/>
    </source>
</evidence>
<dbReference type="Proteomes" id="UP000251314">
    <property type="component" value="Unassembled WGS sequence"/>
</dbReference>
<evidence type="ECO:0000313" key="6">
    <source>
        <dbReference type="EMBL" id="KAG3221956.1"/>
    </source>
</evidence>
<dbReference type="EMBL" id="RCMV01000199">
    <property type="protein sequence ID" value="KAG3221956.1"/>
    <property type="molecule type" value="Genomic_DNA"/>
</dbReference>
<reference evidence="2" key="2">
    <citation type="submission" date="2018-10" db="EMBL/GenBank/DDBJ databases">
        <title>Effector identification in a new, highly contiguous assembly of the strawberry crown rot pathogen Phytophthora cactorum.</title>
        <authorList>
            <person name="Armitage A.D."/>
            <person name="Nellist C.F."/>
            <person name="Bates H."/>
            <person name="Vickerstaff R.J."/>
            <person name="Harrison R.J."/>
        </authorList>
    </citation>
    <scope>NUCLEOTIDE SEQUENCE</scope>
    <source>
        <strain evidence="2">15-7</strain>
        <strain evidence="4">4032</strain>
        <strain evidence="3">4040</strain>
        <strain evidence="5">P415</strain>
        <strain evidence="6">P421</strain>
    </source>
</reference>
<dbReference type="EMBL" id="RCMK01000951">
    <property type="protein sequence ID" value="KAG2906639.1"/>
    <property type="molecule type" value="Genomic_DNA"/>
</dbReference>
<dbReference type="Proteomes" id="UP000697107">
    <property type="component" value="Unassembled WGS sequence"/>
</dbReference>
<sequence>MLLPDTDEAEEKDDLQDTANVGDKSTSCSSPSEIEQ</sequence>
<dbReference type="Proteomes" id="UP000735874">
    <property type="component" value="Unassembled WGS sequence"/>
</dbReference>
<dbReference type="AlphaFoldDB" id="A0A329S0C7"/>
<evidence type="ECO:0000313" key="5">
    <source>
        <dbReference type="EMBL" id="KAG2975189.1"/>
    </source>
</evidence>
<dbReference type="EMBL" id="RCMG01000616">
    <property type="protein sequence ID" value="KAG2851324.1"/>
    <property type="molecule type" value="Genomic_DNA"/>
</dbReference>
<evidence type="ECO:0000256" key="1">
    <source>
        <dbReference type="SAM" id="MobiDB-lite"/>
    </source>
</evidence>
<reference evidence="7 8" key="1">
    <citation type="submission" date="2018-01" db="EMBL/GenBank/DDBJ databases">
        <title>Draft genome of the strawberry crown rot pathogen Phytophthora cactorum.</title>
        <authorList>
            <person name="Armitage A.D."/>
            <person name="Lysoe E."/>
            <person name="Nellist C.F."/>
            <person name="Harrison R.J."/>
            <person name="Brurberg M.B."/>
        </authorList>
    </citation>
    <scope>NUCLEOTIDE SEQUENCE [LARGE SCALE GENOMIC DNA]</scope>
    <source>
        <strain evidence="7 8">10300</strain>
    </source>
</reference>
<evidence type="ECO:0000313" key="8">
    <source>
        <dbReference type="Proteomes" id="UP000251314"/>
    </source>
</evidence>
<evidence type="ECO:0000313" key="2">
    <source>
        <dbReference type="EMBL" id="KAG2851324.1"/>
    </source>
</evidence>
<feature type="compositionally biased region" description="Acidic residues" evidence="1">
    <location>
        <begin position="1"/>
        <end position="16"/>
    </location>
</feature>
<dbReference type="Proteomes" id="UP000774804">
    <property type="component" value="Unassembled WGS sequence"/>
</dbReference>
<accession>A0A329S0C7</accession>
<keyword evidence="8" id="KW-1185">Reference proteome</keyword>
<dbReference type="EMBL" id="MJFZ01000377">
    <property type="protein sequence ID" value="RAW30324.1"/>
    <property type="molecule type" value="Genomic_DNA"/>
</dbReference>
<evidence type="ECO:0000313" key="3">
    <source>
        <dbReference type="EMBL" id="KAG2906639.1"/>
    </source>
</evidence>
<protein>
    <submittedName>
        <fullName evidence="7">Uncharacterized protein</fullName>
    </submittedName>
</protein>
<evidence type="ECO:0000313" key="7">
    <source>
        <dbReference type="EMBL" id="RAW30324.1"/>
    </source>
</evidence>
<dbReference type="OrthoDB" id="10302130at2759"/>
<name>A0A329S0C7_9STRA</name>
<gene>
    <name evidence="7" type="ORF">PC110_g13323</name>
    <name evidence="2" type="ORF">PC113_g16021</name>
    <name evidence="4" type="ORF">PC115_g13467</name>
    <name evidence="3" type="ORF">PC117_g20441</name>
    <name evidence="5" type="ORF">PC118_g14082</name>
    <name evidence="6" type="ORF">PC129_g7303</name>
</gene>